<protein>
    <submittedName>
        <fullName evidence="9">C-type cytochrome</fullName>
    </submittedName>
</protein>
<feature type="chain" id="PRO_5045854082" evidence="7">
    <location>
        <begin position="27"/>
        <end position="122"/>
    </location>
</feature>
<keyword evidence="7" id="KW-0732">Signal</keyword>
<dbReference type="PROSITE" id="PS51007">
    <property type="entry name" value="CYTC"/>
    <property type="match status" value="1"/>
</dbReference>
<keyword evidence="3 6" id="KW-0479">Metal-binding</keyword>
<evidence type="ECO:0000256" key="6">
    <source>
        <dbReference type="PROSITE-ProRule" id="PRU00433"/>
    </source>
</evidence>
<evidence type="ECO:0000313" key="10">
    <source>
        <dbReference type="Proteomes" id="UP000633943"/>
    </source>
</evidence>
<gene>
    <name evidence="9" type="ORF">GPA24_16155</name>
</gene>
<dbReference type="PRINTS" id="PR00604">
    <property type="entry name" value="CYTCHRMECIAB"/>
</dbReference>
<dbReference type="Proteomes" id="UP000633943">
    <property type="component" value="Unassembled WGS sequence"/>
</dbReference>
<sequence>MKLRAIPHVVLALLALEATPVVWAQAASGAFAQCVACHTIEKGAAHAVGPNLNGVFGSPVAGAAGYVYSKSLRKLGGVWTEETLHRWLEAPQAYAPGTKMAFAGLKDPAARQEVIDALKGLH</sequence>
<name>A0ABX1NZQ1_9RHOO</name>
<evidence type="ECO:0000256" key="2">
    <source>
        <dbReference type="ARBA" id="ARBA00022617"/>
    </source>
</evidence>
<evidence type="ECO:0000256" key="4">
    <source>
        <dbReference type="ARBA" id="ARBA00022982"/>
    </source>
</evidence>
<evidence type="ECO:0000313" key="9">
    <source>
        <dbReference type="EMBL" id="NMG17041.1"/>
    </source>
</evidence>
<keyword evidence="4" id="KW-0249">Electron transport</keyword>
<evidence type="ECO:0000256" key="5">
    <source>
        <dbReference type="ARBA" id="ARBA00023004"/>
    </source>
</evidence>
<dbReference type="InterPro" id="IPR002327">
    <property type="entry name" value="Cyt_c_1A/1B"/>
</dbReference>
<feature type="signal peptide" evidence="7">
    <location>
        <begin position="1"/>
        <end position="26"/>
    </location>
</feature>
<evidence type="ECO:0000259" key="8">
    <source>
        <dbReference type="PROSITE" id="PS51007"/>
    </source>
</evidence>
<dbReference type="EMBL" id="WTVP01000057">
    <property type="protein sequence ID" value="NMG17041.1"/>
    <property type="molecule type" value="Genomic_DNA"/>
</dbReference>
<evidence type="ECO:0000256" key="7">
    <source>
        <dbReference type="SAM" id="SignalP"/>
    </source>
</evidence>
<keyword evidence="5 6" id="KW-0408">Iron</keyword>
<accession>A0ABX1NZQ1</accession>
<dbReference type="PANTHER" id="PTHR11961">
    <property type="entry name" value="CYTOCHROME C"/>
    <property type="match status" value="1"/>
</dbReference>
<dbReference type="Gene3D" id="1.10.760.10">
    <property type="entry name" value="Cytochrome c-like domain"/>
    <property type="match status" value="1"/>
</dbReference>
<evidence type="ECO:0000256" key="3">
    <source>
        <dbReference type="ARBA" id="ARBA00022723"/>
    </source>
</evidence>
<dbReference type="SUPFAM" id="SSF46626">
    <property type="entry name" value="Cytochrome c"/>
    <property type="match status" value="1"/>
</dbReference>
<evidence type="ECO:0000256" key="1">
    <source>
        <dbReference type="ARBA" id="ARBA00022448"/>
    </source>
</evidence>
<dbReference type="RefSeq" id="WP_169203590.1">
    <property type="nucleotide sequence ID" value="NZ_CP059467.1"/>
</dbReference>
<keyword evidence="10" id="KW-1185">Reference proteome</keyword>
<reference evidence="9 10" key="1">
    <citation type="submission" date="2019-12" db="EMBL/GenBank/DDBJ databases">
        <title>Comparative genomics gives insights into the taxonomy of the Azoarcus-Aromatoleum group and reveals separate origins of nif in the plant-associated Azoarcus and non-plant-associated Aromatoleum sub-groups.</title>
        <authorList>
            <person name="Lafos M."/>
            <person name="Maluk M."/>
            <person name="Batista M."/>
            <person name="Junghare M."/>
            <person name="Carmona M."/>
            <person name="Faoro H."/>
            <person name="Cruz L.M."/>
            <person name="Battistoni F."/>
            <person name="De Souza E."/>
            <person name="Pedrosa F."/>
            <person name="Chen W.-M."/>
            <person name="Poole P.S."/>
            <person name="Dixon R.A."/>
            <person name="James E.K."/>
        </authorList>
    </citation>
    <scope>NUCLEOTIDE SEQUENCE [LARGE SCALE GENOMIC DNA]</scope>
    <source>
        <strain evidence="9 10">PbN1</strain>
    </source>
</reference>
<keyword evidence="2 6" id="KW-0349">Heme</keyword>
<feature type="domain" description="Cytochrome c" evidence="8">
    <location>
        <begin position="22"/>
        <end position="122"/>
    </location>
</feature>
<organism evidence="9 10">
    <name type="scientific">Aromatoleum bremense</name>
    <dbReference type="NCBI Taxonomy" id="76115"/>
    <lineage>
        <taxon>Bacteria</taxon>
        <taxon>Pseudomonadati</taxon>
        <taxon>Pseudomonadota</taxon>
        <taxon>Betaproteobacteria</taxon>
        <taxon>Rhodocyclales</taxon>
        <taxon>Rhodocyclaceae</taxon>
        <taxon>Aromatoleum</taxon>
    </lineage>
</organism>
<comment type="caution">
    <text evidence="9">The sequence shown here is derived from an EMBL/GenBank/DDBJ whole genome shotgun (WGS) entry which is preliminary data.</text>
</comment>
<keyword evidence="1" id="KW-0813">Transport</keyword>
<dbReference type="InterPro" id="IPR009056">
    <property type="entry name" value="Cyt_c-like_dom"/>
</dbReference>
<dbReference type="InterPro" id="IPR036909">
    <property type="entry name" value="Cyt_c-like_dom_sf"/>
</dbReference>
<proteinExistence type="predicted"/>